<evidence type="ECO:0000256" key="13">
    <source>
        <dbReference type="SAM" id="Phobius"/>
    </source>
</evidence>
<dbReference type="GO" id="GO:0015078">
    <property type="term" value="F:proton transmembrane transporter activity"/>
    <property type="evidence" value="ECO:0007669"/>
    <property type="project" value="InterPro"/>
</dbReference>
<accession>A0A1B1SHL5</accession>
<evidence type="ECO:0000256" key="11">
    <source>
        <dbReference type="ARBA" id="ARBA00023136"/>
    </source>
</evidence>
<dbReference type="Pfam" id="PF00895">
    <property type="entry name" value="ATP-synt_8"/>
    <property type="match status" value="1"/>
</dbReference>
<dbReference type="GO" id="GO:0031966">
    <property type="term" value="C:mitochondrial membrane"/>
    <property type="evidence" value="ECO:0007669"/>
    <property type="project" value="UniProtKB-SubCell"/>
</dbReference>
<evidence type="ECO:0000256" key="7">
    <source>
        <dbReference type="ARBA" id="ARBA00022781"/>
    </source>
</evidence>
<name>A0A1B1SHL5_9ORTH</name>
<dbReference type="GO" id="GO:0045259">
    <property type="term" value="C:proton-transporting ATP synthase complex"/>
    <property type="evidence" value="ECO:0007669"/>
    <property type="project" value="UniProtKB-KW"/>
</dbReference>
<evidence type="ECO:0000256" key="10">
    <source>
        <dbReference type="ARBA" id="ARBA00023128"/>
    </source>
</evidence>
<gene>
    <name evidence="14" type="primary">ATP8</name>
</gene>
<evidence type="ECO:0000256" key="9">
    <source>
        <dbReference type="ARBA" id="ARBA00023065"/>
    </source>
</evidence>
<comment type="similarity">
    <text evidence="2 12">Belongs to the ATPase protein 8 family.</text>
</comment>
<keyword evidence="8 13" id="KW-1133">Transmembrane helix</keyword>
<dbReference type="EMBL" id="KU562917">
    <property type="protein sequence ID" value="ANU83232.1"/>
    <property type="molecule type" value="Genomic_DNA"/>
</dbReference>
<evidence type="ECO:0000256" key="8">
    <source>
        <dbReference type="ARBA" id="ARBA00022989"/>
    </source>
</evidence>
<evidence type="ECO:0000256" key="4">
    <source>
        <dbReference type="ARBA" id="ARBA00022448"/>
    </source>
</evidence>
<dbReference type="InterPro" id="IPR001421">
    <property type="entry name" value="ATP8_metazoa"/>
</dbReference>
<dbReference type="GO" id="GO:0015986">
    <property type="term" value="P:proton motive force-driven ATP synthesis"/>
    <property type="evidence" value="ECO:0007669"/>
    <property type="project" value="InterPro"/>
</dbReference>
<protein>
    <recommendedName>
        <fullName evidence="12">ATP synthase complex subunit 8</fullName>
    </recommendedName>
</protein>
<keyword evidence="11 13" id="KW-0472">Membrane</keyword>
<keyword evidence="6 12" id="KW-0812">Transmembrane</keyword>
<keyword evidence="7 12" id="KW-0375">Hydrogen ion transport</keyword>
<comment type="subunit">
    <text evidence="3">F-type ATPases have 2 components, CF(1) - the catalytic core - and CF(0) - the membrane proton channel.</text>
</comment>
<evidence type="ECO:0000313" key="14">
    <source>
        <dbReference type="EMBL" id="ANU83232.1"/>
    </source>
</evidence>
<keyword evidence="4 12" id="KW-0813">Transport</keyword>
<evidence type="ECO:0000256" key="5">
    <source>
        <dbReference type="ARBA" id="ARBA00022547"/>
    </source>
</evidence>
<dbReference type="AlphaFoldDB" id="A0A1B1SHL5"/>
<organism evidence="14">
    <name type="scientific">Teleogryllus emma</name>
    <name type="common">emma field cricket</name>
    <dbReference type="NCBI Taxonomy" id="62746"/>
    <lineage>
        <taxon>Eukaryota</taxon>
        <taxon>Metazoa</taxon>
        <taxon>Ecdysozoa</taxon>
        <taxon>Arthropoda</taxon>
        <taxon>Hexapoda</taxon>
        <taxon>Insecta</taxon>
        <taxon>Pterygota</taxon>
        <taxon>Neoptera</taxon>
        <taxon>Polyneoptera</taxon>
        <taxon>Orthoptera</taxon>
        <taxon>Ensifera</taxon>
        <taxon>Gryllidea</taxon>
        <taxon>Grylloidea</taxon>
        <taxon>Gryllidae</taxon>
        <taxon>Gryllinae</taxon>
        <taxon>Teleogryllus</taxon>
    </lineage>
</organism>
<reference evidence="14" key="1">
    <citation type="journal article" date="2016" name="Zootaxa">
        <title>Complete mitochondrial genomes of three crickets (Orthoptera: Gryllidae) and comparative analyses within Ensifera mitogenomes.</title>
        <authorList>
            <person name="Yang J."/>
            <person name="Ren Q."/>
            <person name="Huang Y."/>
        </authorList>
    </citation>
    <scope>NUCLEOTIDE SEQUENCE</scope>
</reference>
<evidence type="ECO:0000256" key="12">
    <source>
        <dbReference type="RuleBase" id="RU003661"/>
    </source>
</evidence>
<proteinExistence type="inferred from homology"/>
<comment type="subcellular location">
    <subcellularLocation>
        <location evidence="1 12">Mitochondrion membrane</location>
        <topology evidence="1 12">Single-pass membrane protein</topology>
    </subcellularLocation>
</comment>
<keyword evidence="10 12" id="KW-0496">Mitochondrion</keyword>
<keyword evidence="9 12" id="KW-0406">Ion transport</keyword>
<feature type="transmembrane region" description="Helical" evidence="13">
    <location>
        <begin position="6"/>
        <end position="30"/>
    </location>
</feature>
<keyword evidence="5 12" id="KW-0138">CF(0)</keyword>
<sequence length="51" mass="6319">MPQMAPMMWMSLMIFFIMTLMIIMTMNYFLIQPTLMSKKLYFKINSTNWKW</sequence>
<evidence type="ECO:0000256" key="1">
    <source>
        <dbReference type="ARBA" id="ARBA00004304"/>
    </source>
</evidence>
<geneLocation type="mitochondrion" evidence="14"/>
<evidence type="ECO:0000256" key="3">
    <source>
        <dbReference type="ARBA" id="ARBA00011291"/>
    </source>
</evidence>
<evidence type="ECO:0000256" key="2">
    <source>
        <dbReference type="ARBA" id="ARBA00008892"/>
    </source>
</evidence>
<evidence type="ECO:0000256" key="6">
    <source>
        <dbReference type="ARBA" id="ARBA00022692"/>
    </source>
</evidence>